<accession>A0A194VGV4</accession>
<dbReference type="Proteomes" id="UP000078576">
    <property type="component" value="Unassembled WGS sequence"/>
</dbReference>
<sequence length="93" mass="10636">MRTLQVYGTTHGCEGCLTRLTSHKDSFFMIVDTEVRAVGTDNFNSCWPLSKFPKRFRRRRSLTTETVKRQAGSRPECIFGMEKDTGSPVERST</sequence>
<name>A0A194VGV4_CYTMA</name>
<reference evidence="3" key="1">
    <citation type="submission" date="2014-12" db="EMBL/GenBank/DDBJ databases">
        <title>Genome Sequence of Valsa Canker Pathogens Uncovers a Specific Adaption of Colonization on Woody Bark.</title>
        <authorList>
            <person name="Yin Z."/>
            <person name="Liu H."/>
            <person name="Gao X."/>
            <person name="Li Z."/>
            <person name="Song N."/>
            <person name="Ke X."/>
            <person name="Dai Q."/>
            <person name="Wu Y."/>
            <person name="Sun Y."/>
            <person name="Xu J.-R."/>
            <person name="Kang Z.K."/>
            <person name="Wang L."/>
            <person name="Huang L."/>
        </authorList>
    </citation>
    <scope>NUCLEOTIDE SEQUENCE [LARGE SCALE GENOMIC DNA]</scope>
    <source>
        <strain evidence="3">SXYL134</strain>
    </source>
</reference>
<dbReference type="EMBL" id="KN714879">
    <property type="protein sequence ID" value="KUI63247.1"/>
    <property type="molecule type" value="Genomic_DNA"/>
</dbReference>
<gene>
    <name evidence="2" type="ORF">VP1G_11498</name>
</gene>
<evidence type="ECO:0000313" key="2">
    <source>
        <dbReference type="EMBL" id="KUI63247.1"/>
    </source>
</evidence>
<protein>
    <submittedName>
        <fullName evidence="2">Uncharacterized protein</fullName>
    </submittedName>
</protein>
<evidence type="ECO:0000256" key="1">
    <source>
        <dbReference type="SAM" id="MobiDB-lite"/>
    </source>
</evidence>
<dbReference type="AlphaFoldDB" id="A0A194VGV4"/>
<keyword evidence="3" id="KW-1185">Reference proteome</keyword>
<evidence type="ECO:0000313" key="3">
    <source>
        <dbReference type="Proteomes" id="UP000078576"/>
    </source>
</evidence>
<feature type="region of interest" description="Disordered" evidence="1">
    <location>
        <begin position="73"/>
        <end position="93"/>
    </location>
</feature>
<proteinExistence type="predicted"/>
<organism evidence="2 3">
    <name type="scientific">Cytospora mali</name>
    <name type="common">Apple Valsa canker fungus</name>
    <name type="synonym">Valsa mali</name>
    <dbReference type="NCBI Taxonomy" id="578113"/>
    <lineage>
        <taxon>Eukaryota</taxon>
        <taxon>Fungi</taxon>
        <taxon>Dikarya</taxon>
        <taxon>Ascomycota</taxon>
        <taxon>Pezizomycotina</taxon>
        <taxon>Sordariomycetes</taxon>
        <taxon>Sordariomycetidae</taxon>
        <taxon>Diaporthales</taxon>
        <taxon>Cytosporaceae</taxon>
        <taxon>Cytospora</taxon>
    </lineage>
</organism>